<reference evidence="1 2" key="1">
    <citation type="submission" date="2018-01" db="EMBL/GenBank/DDBJ databases">
        <title>Whole genome analyses suggest that Burkholderia sensu lato contains two further novel genera in the rhizoxinica-symbiotica group Mycetohabitans gen. nov., and Trinickia gen. nov.: implications for the evolution of diazotrophy and nodulation in the Burkholderiaceae.</title>
        <authorList>
            <person name="Estrada-de los Santos P."/>
            <person name="Palmer M."/>
            <person name="Chavez-Ramirez B."/>
            <person name="Beukes C."/>
            <person name="Steenkamp E.T."/>
            <person name="Hirsch A.M."/>
            <person name="Manyaka P."/>
            <person name="Maluk M."/>
            <person name="Lafos M."/>
            <person name="Crook M."/>
            <person name="Gross E."/>
            <person name="Simon M.F."/>
            <person name="Bueno dos Reis Junior F."/>
            <person name="Poole P.S."/>
            <person name="Venter S.N."/>
            <person name="James E.K."/>
        </authorList>
    </citation>
    <scope>NUCLEOTIDE SEQUENCE [LARGE SCALE GENOMIC DNA]</scope>
    <source>
        <strain evidence="1 2">WSM 3937</strain>
    </source>
</reference>
<evidence type="ECO:0000313" key="2">
    <source>
        <dbReference type="Proteomes" id="UP000235659"/>
    </source>
</evidence>
<organism evidence="1 2">
    <name type="scientific">Paraburkholderia rhynchosiae</name>
    <dbReference type="NCBI Taxonomy" id="487049"/>
    <lineage>
        <taxon>Bacteria</taxon>
        <taxon>Pseudomonadati</taxon>
        <taxon>Pseudomonadota</taxon>
        <taxon>Betaproteobacteria</taxon>
        <taxon>Burkholderiales</taxon>
        <taxon>Burkholderiaceae</taxon>
        <taxon>Paraburkholderia</taxon>
    </lineage>
</organism>
<dbReference type="Proteomes" id="UP000235659">
    <property type="component" value="Unassembled WGS sequence"/>
</dbReference>
<protein>
    <submittedName>
        <fullName evidence="1">Uncharacterized protein</fullName>
    </submittedName>
</protein>
<evidence type="ECO:0000313" key="1">
    <source>
        <dbReference type="EMBL" id="PMS34362.1"/>
    </source>
</evidence>
<name>A0ABX4VFR9_9BURK</name>
<dbReference type="EMBL" id="PNXY01000001">
    <property type="protein sequence ID" value="PMS34362.1"/>
    <property type="molecule type" value="Genomic_DNA"/>
</dbReference>
<sequence>MGVREAGRRWIRAYCTRSARGFLLVRGWWRFLELIAVQALPWTGTWRLAEAKTMAPRRET</sequence>
<keyword evidence="2" id="KW-1185">Reference proteome</keyword>
<proteinExistence type="predicted"/>
<gene>
    <name evidence="1" type="ORF">C0Z16_02070</name>
</gene>
<accession>A0ABX4VFR9</accession>
<comment type="caution">
    <text evidence="1">The sequence shown here is derived from an EMBL/GenBank/DDBJ whole genome shotgun (WGS) entry which is preliminary data.</text>
</comment>